<gene>
    <name evidence="1" type="ORF">S03H2_49902</name>
</gene>
<reference evidence="1" key="1">
    <citation type="journal article" date="2014" name="Front. Microbiol.">
        <title>High frequency of phylogenetically diverse reductive dehalogenase-homologous genes in deep subseafloor sedimentary metagenomes.</title>
        <authorList>
            <person name="Kawai M."/>
            <person name="Futagami T."/>
            <person name="Toyoda A."/>
            <person name="Takaki Y."/>
            <person name="Nishi S."/>
            <person name="Hori S."/>
            <person name="Arai W."/>
            <person name="Tsubouchi T."/>
            <person name="Morono Y."/>
            <person name="Uchiyama I."/>
            <person name="Ito T."/>
            <person name="Fujiyama A."/>
            <person name="Inagaki F."/>
            <person name="Takami H."/>
        </authorList>
    </citation>
    <scope>NUCLEOTIDE SEQUENCE</scope>
    <source>
        <strain evidence="1">Expedition CK06-06</strain>
    </source>
</reference>
<dbReference type="AlphaFoldDB" id="X1I822"/>
<name>X1I822_9ZZZZ</name>
<sequence>LMSNNIYRQAAELLDKNHDYKLSEEERQLIDTALIQLMTTKVSRKDITLREGLEEMAKSWTG</sequence>
<evidence type="ECO:0000313" key="1">
    <source>
        <dbReference type="EMBL" id="GAH62254.1"/>
    </source>
</evidence>
<feature type="non-terminal residue" evidence="1">
    <location>
        <position position="1"/>
    </location>
</feature>
<comment type="caution">
    <text evidence="1">The sequence shown here is derived from an EMBL/GenBank/DDBJ whole genome shotgun (WGS) entry which is preliminary data.</text>
</comment>
<organism evidence="1">
    <name type="scientific">marine sediment metagenome</name>
    <dbReference type="NCBI Taxonomy" id="412755"/>
    <lineage>
        <taxon>unclassified sequences</taxon>
        <taxon>metagenomes</taxon>
        <taxon>ecological metagenomes</taxon>
    </lineage>
</organism>
<accession>X1I822</accession>
<dbReference type="EMBL" id="BARU01031560">
    <property type="protein sequence ID" value="GAH62254.1"/>
    <property type="molecule type" value="Genomic_DNA"/>
</dbReference>
<proteinExistence type="predicted"/>
<protein>
    <submittedName>
        <fullName evidence="1">Uncharacterized protein</fullName>
    </submittedName>
</protein>